<gene>
    <name evidence="2" type="ORF">FTOL_10664</name>
</gene>
<organism evidence="2 3">
    <name type="scientific">Fusarium torulosum</name>
    <dbReference type="NCBI Taxonomy" id="33205"/>
    <lineage>
        <taxon>Eukaryota</taxon>
        <taxon>Fungi</taxon>
        <taxon>Dikarya</taxon>
        <taxon>Ascomycota</taxon>
        <taxon>Pezizomycotina</taxon>
        <taxon>Sordariomycetes</taxon>
        <taxon>Hypocreomycetidae</taxon>
        <taxon>Hypocreales</taxon>
        <taxon>Nectriaceae</taxon>
        <taxon>Fusarium</taxon>
    </lineage>
</organism>
<evidence type="ECO:0008006" key="4">
    <source>
        <dbReference type="Google" id="ProtNLM"/>
    </source>
</evidence>
<dbReference type="Proteomes" id="UP001187734">
    <property type="component" value="Unassembled WGS sequence"/>
</dbReference>
<protein>
    <recommendedName>
        <fullName evidence="4">G domain-containing protein</fullName>
    </recommendedName>
</protein>
<dbReference type="AlphaFoldDB" id="A0AAE8MGR9"/>
<evidence type="ECO:0000313" key="2">
    <source>
        <dbReference type="EMBL" id="SPJ84147.1"/>
    </source>
</evidence>
<comment type="caution">
    <text evidence="2">The sequence shown here is derived from an EMBL/GenBank/DDBJ whole genome shotgun (WGS) entry which is preliminary data.</text>
</comment>
<dbReference type="Gene3D" id="3.40.50.300">
    <property type="entry name" value="P-loop containing nucleotide triphosphate hydrolases"/>
    <property type="match status" value="1"/>
</dbReference>
<evidence type="ECO:0000256" key="1">
    <source>
        <dbReference type="SAM" id="Coils"/>
    </source>
</evidence>
<proteinExistence type="predicted"/>
<feature type="coiled-coil region" evidence="1">
    <location>
        <begin position="631"/>
        <end position="658"/>
    </location>
</feature>
<name>A0AAE8MGR9_9HYPO</name>
<accession>A0AAE8MGR9</accession>
<keyword evidence="3" id="KW-1185">Reference proteome</keyword>
<feature type="coiled-coil region" evidence="1">
    <location>
        <begin position="436"/>
        <end position="473"/>
    </location>
</feature>
<sequence length="726" mass="81860">MSSRKNVIFIGMTQNGKSSLIQQILKYANEDEMARRVAIGQGNIAQTQTCSQYDVDIPLKTHRLRQINGPEHMPEYDGTYVTPGQDFEFDDADEFTFGHDVEDSGELLLLRLIDTPGLSDSGNTKASNSGLRVIDERHKLRILLTLQEVEQVHAICFVVRRDTNYGGDFQDLVRRMVSLLTFSVRSTTWNLQYHIIHTNIDVDDRASDTCQVRQREFDQFGPAGAIHHFVDNTPLVDFPLDVYFSNHSLSTLFKSLATATPVNFSNLYYAKSSEHVCNDQALTNSVERAESRLTAEIEDYREQIAELKKDITRCNSSAALNLKRVDEYKAKIAEIDCDTDSEIDGGREEGWTEKNVAGGGSRLFSFSTTVPIARVEKSHDGDGDWELEHQTSTYYQVTLQPHWLYKAYGKITLFAKKKDKHKAKIESLNSQMTPVKKRWQENVDRATEAASEVSRLENQINDREASIRALSQDLSVIQQSGRSISLAIYQKLVKYFTVDSPLAIAFGYKLNAKVSWTVSPLDKFSRGTSKSRMEREITETKARITEQKTALVVLSIQLSIARGIKDVMSQLKNQPLGVARLQSAIIMLNIWKTKSEKAGVEGLPELVSKLESLEADADRISWPFTANQSGDEDLMKELEEFSDKVEGLEQDLATRNNSIFKELQRAMWEHKAAQVASDYLNMDDGLPVGAFASLTRAAAQGTQEPFLAVYSELKDILELREMALDE</sequence>
<evidence type="ECO:0000313" key="3">
    <source>
        <dbReference type="Proteomes" id="UP001187734"/>
    </source>
</evidence>
<keyword evidence="1" id="KW-0175">Coiled coil</keyword>
<dbReference type="InterPro" id="IPR027417">
    <property type="entry name" value="P-loop_NTPase"/>
</dbReference>
<dbReference type="EMBL" id="ONZP01000429">
    <property type="protein sequence ID" value="SPJ84147.1"/>
    <property type="molecule type" value="Genomic_DNA"/>
</dbReference>
<feature type="coiled-coil region" evidence="1">
    <location>
        <begin position="283"/>
        <end position="317"/>
    </location>
</feature>
<dbReference type="SUPFAM" id="SSF52540">
    <property type="entry name" value="P-loop containing nucleoside triphosphate hydrolases"/>
    <property type="match status" value="1"/>
</dbReference>
<reference evidence="2" key="1">
    <citation type="submission" date="2018-03" db="EMBL/GenBank/DDBJ databases">
        <authorList>
            <person name="Guldener U."/>
        </authorList>
    </citation>
    <scope>NUCLEOTIDE SEQUENCE</scope>
</reference>